<keyword evidence="3" id="KW-1185">Reference proteome</keyword>
<keyword evidence="1" id="KW-0472">Membrane</keyword>
<dbReference type="PANTHER" id="PTHR34219:SF1">
    <property type="entry name" value="PEPSY DOMAIN-CONTAINING PROTEIN"/>
    <property type="match status" value="1"/>
</dbReference>
<protein>
    <submittedName>
        <fullName evidence="2">PepSY domain-containing protein</fullName>
    </submittedName>
</protein>
<dbReference type="EMBL" id="PSNX01000012">
    <property type="protein sequence ID" value="PPE65596.1"/>
    <property type="molecule type" value="Genomic_DNA"/>
</dbReference>
<accession>A0A2S5SSB0</accession>
<keyword evidence="1" id="KW-1133">Transmembrane helix</keyword>
<gene>
    <name evidence="2" type="ORF">C1704_13260</name>
</gene>
<evidence type="ECO:0000313" key="2">
    <source>
        <dbReference type="EMBL" id="PPE65596.1"/>
    </source>
</evidence>
<dbReference type="PANTHER" id="PTHR34219">
    <property type="entry name" value="IRON-REGULATED INNER MEMBRANE PROTEIN-RELATED"/>
    <property type="match status" value="1"/>
</dbReference>
<dbReference type="InterPro" id="IPR005625">
    <property type="entry name" value="PepSY-ass_TM"/>
</dbReference>
<dbReference type="Pfam" id="PF03929">
    <property type="entry name" value="PepSY_TM"/>
    <property type="match status" value="1"/>
</dbReference>
<feature type="transmembrane region" description="Helical" evidence="1">
    <location>
        <begin position="361"/>
        <end position="382"/>
    </location>
</feature>
<dbReference type="AlphaFoldDB" id="A0A2S5SSB0"/>
<feature type="transmembrane region" description="Helical" evidence="1">
    <location>
        <begin position="213"/>
        <end position="235"/>
    </location>
</feature>
<feature type="transmembrane region" description="Helical" evidence="1">
    <location>
        <begin position="29"/>
        <end position="51"/>
    </location>
</feature>
<sequence length="448" mass="48908">MSEAAMTSVSHTSTTARAALHRIFWRLHFWAGLITAPLVIVAALTGLLYVVTPQVEALRHGHLDHVAPTAGLQPLEAQVAAAQATEASRPLRFVVPAHRPGDTTQVHFGADPAVVARTDGLPAGRIVYVNPHTAEVVGALDEMQRYRHWARKLHASLLQGEGWRWLIELAASWLLVMLLTGLAMWWPRSGLRALGASLRLRGPGPERLQWRRWHTTGGVLMSTVLAVILVTGLTWSAHTGERFRAAQQALGQSALRPPADLSSALPADGRAPLTWQAAWDAARSQAPDIAMMLTPPRGPEGVWRAENFDRSQPTRRFVLALDAYRGHALFAAGWDDMPLMARATAVGIPFHRGEFGLWNQAVLILVALGCVGAVVSGLRMAWLRRPASGWLPIPTMPASGWRAVPVGLWLLMAALAWAQPVFAWSLLVYGMAEGLMVLLRRRSPRVTA</sequence>
<dbReference type="Proteomes" id="UP000238605">
    <property type="component" value="Unassembled WGS sequence"/>
</dbReference>
<feature type="transmembrane region" description="Helical" evidence="1">
    <location>
        <begin position="165"/>
        <end position="186"/>
    </location>
</feature>
<evidence type="ECO:0000256" key="1">
    <source>
        <dbReference type="SAM" id="Phobius"/>
    </source>
</evidence>
<proteinExistence type="predicted"/>
<organism evidence="2 3">
    <name type="scientific">Caldimonas caldifontis</name>
    <dbReference type="NCBI Taxonomy" id="1452508"/>
    <lineage>
        <taxon>Bacteria</taxon>
        <taxon>Pseudomonadati</taxon>
        <taxon>Pseudomonadota</taxon>
        <taxon>Betaproteobacteria</taxon>
        <taxon>Burkholderiales</taxon>
        <taxon>Sphaerotilaceae</taxon>
        <taxon>Caldimonas</taxon>
    </lineage>
</organism>
<evidence type="ECO:0000313" key="3">
    <source>
        <dbReference type="Proteomes" id="UP000238605"/>
    </source>
</evidence>
<name>A0A2S5SSB0_9BURK</name>
<reference evidence="2 3" key="1">
    <citation type="submission" date="2018-02" db="EMBL/GenBank/DDBJ databases">
        <title>Reclassifiation of [Polyangium] brachysporum DSM 7029 as Guopingzhaonella breviflexa gen. nov., sp. nov., a member of the family Comamonadaceae.</title>
        <authorList>
            <person name="Tang B."/>
        </authorList>
    </citation>
    <scope>NUCLEOTIDE SEQUENCE [LARGE SCALE GENOMIC DNA]</scope>
    <source>
        <strain evidence="2 3">BCRC 80649</strain>
    </source>
</reference>
<keyword evidence="1" id="KW-0812">Transmembrane</keyword>
<comment type="caution">
    <text evidence="2">The sequence shown here is derived from an EMBL/GenBank/DDBJ whole genome shotgun (WGS) entry which is preliminary data.</text>
</comment>
<feature type="transmembrane region" description="Helical" evidence="1">
    <location>
        <begin position="406"/>
        <end position="432"/>
    </location>
</feature>